<comment type="similarity">
    <text evidence="1">Belongs to the thioredoxin family.</text>
</comment>
<dbReference type="PANTHER" id="PTHR45663:SF11">
    <property type="entry name" value="GEO12009P1"/>
    <property type="match status" value="1"/>
</dbReference>
<evidence type="ECO:0000313" key="5">
    <source>
        <dbReference type="Proteomes" id="UP000630086"/>
    </source>
</evidence>
<dbReference type="InterPro" id="IPR036249">
    <property type="entry name" value="Thioredoxin-like_sf"/>
</dbReference>
<evidence type="ECO:0000259" key="3">
    <source>
        <dbReference type="Pfam" id="PF00085"/>
    </source>
</evidence>
<dbReference type="CDD" id="cd02947">
    <property type="entry name" value="TRX_family"/>
    <property type="match status" value="1"/>
</dbReference>
<sequence length="125" mass="14484">MAVKLIGAKLRKMSKMIKNNLDIMPENAVLYFDNDWCAQCYSETNVVKEFAQIVGDAVHFYEINVNEKPKLATKFAVWSAPSIVLIKNGHKVDQFNKFLDLNQFKTLFDYYFSALKSKEVKEHAR</sequence>
<evidence type="ECO:0000313" key="4">
    <source>
        <dbReference type="EMBL" id="GFP13802.1"/>
    </source>
</evidence>
<dbReference type="InterPro" id="IPR013766">
    <property type="entry name" value="Thioredoxin_domain"/>
</dbReference>
<dbReference type="RefSeq" id="WP_234993443.1">
    <property type="nucleotide sequence ID" value="NZ_JBPURY010000001.1"/>
</dbReference>
<reference evidence="4" key="1">
    <citation type="submission" date="2020-07" db="EMBL/GenBank/DDBJ databases">
        <title>Draft genome sequence of Lactobacillus helveticus strain JCM 1062.</title>
        <authorList>
            <person name="Endo A."/>
            <person name="Maeno S."/>
            <person name="Kido Y."/>
        </authorList>
    </citation>
    <scope>NUCLEOTIDE SEQUENCE</scope>
    <source>
        <strain evidence="4">JCM 1062</strain>
    </source>
</reference>
<organism evidence="4 5">
    <name type="scientific">Lactobacillus helveticus</name>
    <name type="common">Lactobacillus suntoryeus</name>
    <dbReference type="NCBI Taxonomy" id="1587"/>
    <lineage>
        <taxon>Bacteria</taxon>
        <taxon>Bacillati</taxon>
        <taxon>Bacillota</taxon>
        <taxon>Bacilli</taxon>
        <taxon>Lactobacillales</taxon>
        <taxon>Lactobacillaceae</taxon>
        <taxon>Lactobacillus</taxon>
    </lineage>
</organism>
<keyword evidence="2" id="KW-0676">Redox-active center</keyword>
<dbReference type="Proteomes" id="UP000630086">
    <property type="component" value="Unassembled WGS sequence"/>
</dbReference>
<feature type="domain" description="Thioredoxin" evidence="3">
    <location>
        <begin position="26"/>
        <end position="103"/>
    </location>
</feature>
<proteinExistence type="inferred from homology"/>
<evidence type="ECO:0000256" key="1">
    <source>
        <dbReference type="ARBA" id="ARBA00008987"/>
    </source>
</evidence>
<evidence type="ECO:0000256" key="2">
    <source>
        <dbReference type="ARBA" id="ARBA00023284"/>
    </source>
</evidence>
<dbReference type="GO" id="GO:0005737">
    <property type="term" value="C:cytoplasm"/>
    <property type="evidence" value="ECO:0007669"/>
    <property type="project" value="TreeGrafter"/>
</dbReference>
<dbReference type="PANTHER" id="PTHR45663">
    <property type="entry name" value="GEO12009P1"/>
    <property type="match status" value="1"/>
</dbReference>
<dbReference type="AlphaFoldDB" id="A0AAV4E7Y3"/>
<comment type="caution">
    <text evidence="4">The sequence shown here is derived from an EMBL/GenBank/DDBJ whole genome shotgun (WGS) entry which is preliminary data.</text>
</comment>
<gene>
    <name evidence="4" type="ORF">LHEJCM1062_16740</name>
</gene>
<accession>A0AAV4E7Y3</accession>
<name>A0AAV4E7Y3_LACHE</name>
<dbReference type="GO" id="GO:0015035">
    <property type="term" value="F:protein-disulfide reductase activity"/>
    <property type="evidence" value="ECO:0007669"/>
    <property type="project" value="TreeGrafter"/>
</dbReference>
<protein>
    <submittedName>
        <fullName evidence="4">Thiol reductase thioredoxin</fullName>
    </submittedName>
</protein>
<dbReference type="EMBL" id="BLYV01000371">
    <property type="protein sequence ID" value="GFP13802.1"/>
    <property type="molecule type" value="Genomic_DNA"/>
</dbReference>
<dbReference type="SUPFAM" id="SSF52833">
    <property type="entry name" value="Thioredoxin-like"/>
    <property type="match status" value="1"/>
</dbReference>
<dbReference type="Pfam" id="PF00085">
    <property type="entry name" value="Thioredoxin"/>
    <property type="match status" value="1"/>
</dbReference>
<dbReference type="Gene3D" id="3.40.30.10">
    <property type="entry name" value="Glutaredoxin"/>
    <property type="match status" value="1"/>
</dbReference>